<sequence>MAEKVCYQGKYITVKEEHGHDFCFERAYLLPSVQVIPIVEDGKILMIREHRQIEGRSRWKFVAGFCDKEGLSAEECAQEELMEEAGFVAGRLVKWHTIESKHTFILPITYYLAYDLRPQKKDNPDNSVVEEVKAVSIQELYERVLAGEFDFQHEASIILKLWRERDSLLN</sequence>
<dbReference type="EMBL" id="QZJZ01000091">
    <property type="protein sequence ID" value="RJP56774.1"/>
    <property type="molecule type" value="Genomic_DNA"/>
</dbReference>
<dbReference type="Gene3D" id="3.90.79.10">
    <property type="entry name" value="Nucleoside Triphosphate Pyrophosphohydrolase"/>
    <property type="match status" value="1"/>
</dbReference>
<dbReference type="PROSITE" id="PS51462">
    <property type="entry name" value="NUDIX"/>
    <property type="match status" value="1"/>
</dbReference>
<dbReference type="Proteomes" id="UP000266426">
    <property type="component" value="Unassembled WGS sequence"/>
</dbReference>
<protein>
    <submittedName>
        <fullName evidence="2">NUDIX hydrolase</fullName>
    </submittedName>
</protein>
<proteinExistence type="predicted"/>
<feature type="domain" description="Nudix hydrolase" evidence="1">
    <location>
        <begin position="28"/>
        <end position="157"/>
    </location>
</feature>
<reference evidence="2 3" key="1">
    <citation type="journal article" date="2017" name="ISME J.">
        <title>Energy and carbon metabolisms in a deep terrestrial subsurface fluid microbial community.</title>
        <authorList>
            <person name="Momper L."/>
            <person name="Jungbluth S.P."/>
            <person name="Lee M.D."/>
            <person name="Amend J.P."/>
        </authorList>
    </citation>
    <scope>NUCLEOTIDE SEQUENCE [LARGE SCALE GENOMIC DNA]</scope>
    <source>
        <strain evidence="2">SURF_26</strain>
    </source>
</reference>
<keyword evidence="2" id="KW-0378">Hydrolase</keyword>
<evidence type="ECO:0000313" key="2">
    <source>
        <dbReference type="EMBL" id="RJP56774.1"/>
    </source>
</evidence>
<dbReference type="InterPro" id="IPR000086">
    <property type="entry name" value="NUDIX_hydrolase_dom"/>
</dbReference>
<evidence type="ECO:0000313" key="3">
    <source>
        <dbReference type="Proteomes" id="UP000266426"/>
    </source>
</evidence>
<dbReference type="GO" id="GO:0016787">
    <property type="term" value="F:hydrolase activity"/>
    <property type="evidence" value="ECO:0007669"/>
    <property type="project" value="UniProtKB-KW"/>
</dbReference>
<dbReference type="InterPro" id="IPR015797">
    <property type="entry name" value="NUDIX_hydrolase-like_dom_sf"/>
</dbReference>
<organism evidence="2 3">
    <name type="scientific">Candidatus Auribacter fodinae</name>
    <dbReference type="NCBI Taxonomy" id="2093366"/>
    <lineage>
        <taxon>Bacteria</taxon>
        <taxon>Pseudomonadati</taxon>
        <taxon>Candidatus Auribacterota</taxon>
        <taxon>Candidatus Auribacteria</taxon>
        <taxon>Candidatus Auribacterales</taxon>
        <taxon>Candidatus Auribacteraceae</taxon>
        <taxon>Candidatus Auribacter</taxon>
    </lineage>
</organism>
<dbReference type="SUPFAM" id="SSF55811">
    <property type="entry name" value="Nudix"/>
    <property type="match status" value="1"/>
</dbReference>
<gene>
    <name evidence="2" type="ORF">C4541_11630</name>
</gene>
<accession>A0A3A4QSG3</accession>
<dbReference type="AlphaFoldDB" id="A0A3A4QSG3"/>
<dbReference type="Pfam" id="PF00293">
    <property type="entry name" value="NUDIX"/>
    <property type="match status" value="1"/>
</dbReference>
<name>A0A3A4QSG3_9BACT</name>
<comment type="caution">
    <text evidence="2">The sequence shown here is derived from an EMBL/GenBank/DDBJ whole genome shotgun (WGS) entry which is preliminary data.</text>
</comment>
<evidence type="ECO:0000259" key="1">
    <source>
        <dbReference type="PROSITE" id="PS51462"/>
    </source>
</evidence>